<gene>
    <name evidence="2" type="ORF">PAL_GLEAN10020597</name>
</gene>
<evidence type="ECO:0000256" key="1">
    <source>
        <dbReference type="SAM" id="MobiDB-lite"/>
    </source>
</evidence>
<feature type="compositionally biased region" description="Polar residues" evidence="1">
    <location>
        <begin position="33"/>
        <end position="48"/>
    </location>
</feature>
<dbReference type="AlphaFoldDB" id="L5KE58"/>
<evidence type="ECO:0000313" key="2">
    <source>
        <dbReference type="EMBL" id="ELK09622.1"/>
    </source>
</evidence>
<dbReference type="InParanoid" id="L5KE58"/>
<name>L5KE58_PTEAL</name>
<evidence type="ECO:0000313" key="3">
    <source>
        <dbReference type="Proteomes" id="UP000010552"/>
    </source>
</evidence>
<dbReference type="EMBL" id="KB030800">
    <property type="protein sequence ID" value="ELK09622.1"/>
    <property type="molecule type" value="Genomic_DNA"/>
</dbReference>
<proteinExistence type="predicted"/>
<protein>
    <submittedName>
        <fullName evidence="2">Uncharacterized protein</fullName>
    </submittedName>
</protein>
<accession>L5KE58</accession>
<reference evidence="3" key="1">
    <citation type="journal article" date="2013" name="Science">
        <title>Comparative analysis of bat genomes provides insight into the evolution of flight and immunity.</title>
        <authorList>
            <person name="Zhang G."/>
            <person name="Cowled C."/>
            <person name="Shi Z."/>
            <person name="Huang Z."/>
            <person name="Bishop-Lilly K.A."/>
            <person name="Fang X."/>
            <person name="Wynne J.W."/>
            <person name="Xiong Z."/>
            <person name="Baker M.L."/>
            <person name="Zhao W."/>
            <person name="Tachedjian M."/>
            <person name="Zhu Y."/>
            <person name="Zhou P."/>
            <person name="Jiang X."/>
            <person name="Ng J."/>
            <person name="Yang L."/>
            <person name="Wu L."/>
            <person name="Xiao J."/>
            <person name="Feng Y."/>
            <person name="Chen Y."/>
            <person name="Sun X."/>
            <person name="Zhang Y."/>
            <person name="Marsh G.A."/>
            <person name="Crameri G."/>
            <person name="Broder C.C."/>
            <person name="Frey K.G."/>
            <person name="Wang L.F."/>
            <person name="Wang J."/>
        </authorList>
    </citation>
    <scope>NUCLEOTIDE SEQUENCE [LARGE SCALE GENOMIC DNA]</scope>
</reference>
<sequence length="55" mass="6262">MPSVNKGQQEHKTQKQHLVGLWVQFSRMMDTSSGTPWQIPTHKPQSGASFLWTPV</sequence>
<dbReference type="Proteomes" id="UP000010552">
    <property type="component" value="Unassembled WGS sequence"/>
</dbReference>
<keyword evidence="3" id="KW-1185">Reference proteome</keyword>
<organism evidence="2 3">
    <name type="scientific">Pteropus alecto</name>
    <name type="common">Black flying fox</name>
    <dbReference type="NCBI Taxonomy" id="9402"/>
    <lineage>
        <taxon>Eukaryota</taxon>
        <taxon>Metazoa</taxon>
        <taxon>Chordata</taxon>
        <taxon>Craniata</taxon>
        <taxon>Vertebrata</taxon>
        <taxon>Euteleostomi</taxon>
        <taxon>Mammalia</taxon>
        <taxon>Eutheria</taxon>
        <taxon>Laurasiatheria</taxon>
        <taxon>Chiroptera</taxon>
        <taxon>Yinpterochiroptera</taxon>
        <taxon>Pteropodoidea</taxon>
        <taxon>Pteropodidae</taxon>
        <taxon>Pteropodinae</taxon>
        <taxon>Pteropus</taxon>
    </lineage>
</organism>
<feature type="region of interest" description="Disordered" evidence="1">
    <location>
        <begin position="33"/>
        <end position="55"/>
    </location>
</feature>